<feature type="compositionally biased region" description="Basic and acidic residues" evidence="1">
    <location>
        <begin position="246"/>
        <end position="261"/>
    </location>
</feature>
<feature type="compositionally biased region" description="Polar residues" evidence="1">
    <location>
        <begin position="95"/>
        <end position="123"/>
    </location>
</feature>
<dbReference type="AlphaFoldDB" id="A0AAF0EHG7"/>
<feature type="region of interest" description="Disordered" evidence="1">
    <location>
        <begin position="172"/>
        <end position="268"/>
    </location>
</feature>
<name>A0AAF0EHG7_9BASI</name>
<evidence type="ECO:0000313" key="3">
    <source>
        <dbReference type="Proteomes" id="UP001214415"/>
    </source>
</evidence>
<evidence type="ECO:0000256" key="1">
    <source>
        <dbReference type="SAM" id="MobiDB-lite"/>
    </source>
</evidence>
<protein>
    <submittedName>
        <fullName evidence="2">Uncharacterized protein</fullName>
    </submittedName>
</protein>
<gene>
    <name evidence="2" type="ORF">MEQU1_001463</name>
</gene>
<accession>A0AAF0EHG7</accession>
<organism evidence="2 3">
    <name type="scientific">Malassezia equina</name>
    <dbReference type="NCBI Taxonomy" id="1381935"/>
    <lineage>
        <taxon>Eukaryota</taxon>
        <taxon>Fungi</taxon>
        <taxon>Dikarya</taxon>
        <taxon>Basidiomycota</taxon>
        <taxon>Ustilaginomycotina</taxon>
        <taxon>Malasseziomycetes</taxon>
        <taxon>Malasseziales</taxon>
        <taxon>Malasseziaceae</taxon>
        <taxon>Malassezia</taxon>
    </lineage>
</organism>
<dbReference type="EMBL" id="CP119902">
    <property type="protein sequence ID" value="WFD22786.1"/>
    <property type="molecule type" value="Genomic_DNA"/>
</dbReference>
<feature type="compositionally biased region" description="Polar residues" evidence="1">
    <location>
        <begin position="204"/>
        <end position="226"/>
    </location>
</feature>
<proteinExistence type="predicted"/>
<feature type="region of interest" description="Disordered" evidence="1">
    <location>
        <begin position="90"/>
        <end position="158"/>
    </location>
</feature>
<evidence type="ECO:0000313" key="2">
    <source>
        <dbReference type="EMBL" id="WFD22786.1"/>
    </source>
</evidence>
<reference evidence="2" key="1">
    <citation type="submission" date="2023-03" db="EMBL/GenBank/DDBJ databases">
        <title>Mating type loci evolution in Malassezia.</title>
        <authorList>
            <person name="Coelho M.A."/>
        </authorList>
    </citation>
    <scope>NUCLEOTIDE SEQUENCE</scope>
    <source>
        <strain evidence="2">CBS 12830</strain>
    </source>
</reference>
<sequence length="268" mass="29508">MPPLTFMTRHLHAIVGEDVDKPGAHTAVLVCDDTTDVWAYATRSRHPPATVRNDLMASVLDVPLTPEEHAHKLAAVAMTAWRHRHNKLTRAGGAVSSTTRFGRSPQRITDTQHAQDSNSNDACKSSARLSAVRPSAWNASDNDDRWDSDPDDNDGPLLIECDEGRLLIYPIPLPRKAGRDERRRNQRQLRPPPSQQGSRRPSFAHSNGSLSGETGASKSVLNQIRSSVMPDDHGDMACSTEEDTDRDSLRSDSVTRNDPKPLSRQGVS</sequence>
<keyword evidence="3" id="KW-1185">Reference proteome</keyword>
<dbReference type="Proteomes" id="UP001214415">
    <property type="component" value="Chromosome 3"/>
</dbReference>